<keyword evidence="3" id="KW-1185">Reference proteome</keyword>
<sequence>MGHRAFSLVAVVFLAAVVALSLAARCADAARPVPPSPAAGAGSSAYEAMVSALMEMLPQGPSGGGAGH</sequence>
<protein>
    <submittedName>
        <fullName evidence="2">Uncharacterized protein</fullName>
    </submittedName>
</protein>
<proteinExistence type="predicted"/>
<feature type="signal peptide" evidence="1">
    <location>
        <begin position="1"/>
        <end position="29"/>
    </location>
</feature>
<evidence type="ECO:0000313" key="2">
    <source>
        <dbReference type="EMBL" id="CAL4953258.1"/>
    </source>
</evidence>
<dbReference type="AlphaFoldDB" id="A0ABC8Z368"/>
<name>A0ABC8Z368_9POAL</name>
<evidence type="ECO:0000256" key="1">
    <source>
        <dbReference type="SAM" id="SignalP"/>
    </source>
</evidence>
<evidence type="ECO:0000313" key="3">
    <source>
        <dbReference type="Proteomes" id="UP001497457"/>
    </source>
</evidence>
<gene>
    <name evidence="2" type="ORF">URODEC1_LOCUS40045</name>
</gene>
<organism evidence="2 3">
    <name type="scientific">Urochloa decumbens</name>
    <dbReference type="NCBI Taxonomy" id="240449"/>
    <lineage>
        <taxon>Eukaryota</taxon>
        <taxon>Viridiplantae</taxon>
        <taxon>Streptophyta</taxon>
        <taxon>Embryophyta</taxon>
        <taxon>Tracheophyta</taxon>
        <taxon>Spermatophyta</taxon>
        <taxon>Magnoliopsida</taxon>
        <taxon>Liliopsida</taxon>
        <taxon>Poales</taxon>
        <taxon>Poaceae</taxon>
        <taxon>PACMAD clade</taxon>
        <taxon>Panicoideae</taxon>
        <taxon>Panicodae</taxon>
        <taxon>Paniceae</taxon>
        <taxon>Melinidinae</taxon>
        <taxon>Urochloa</taxon>
    </lineage>
</organism>
<feature type="chain" id="PRO_5044884140" evidence="1">
    <location>
        <begin position="30"/>
        <end position="68"/>
    </location>
</feature>
<reference evidence="2" key="1">
    <citation type="submission" date="2024-10" db="EMBL/GenBank/DDBJ databases">
        <authorList>
            <person name="Ryan C."/>
        </authorList>
    </citation>
    <scope>NUCLEOTIDE SEQUENCE [LARGE SCALE GENOMIC DNA]</scope>
</reference>
<keyword evidence="1" id="KW-0732">Signal</keyword>
<dbReference type="Proteomes" id="UP001497457">
    <property type="component" value="Chromosome 18b"/>
</dbReference>
<accession>A0ABC8Z368</accession>
<dbReference type="EMBL" id="OZ075128">
    <property type="protein sequence ID" value="CAL4953258.1"/>
    <property type="molecule type" value="Genomic_DNA"/>
</dbReference>